<accession>A0A1F2PA76</accession>
<reference evidence="1" key="1">
    <citation type="submission" date="2016-05" db="EMBL/GenBank/DDBJ databases">
        <title>Microbial consortia oxidize butane by reversing methanogenesis.</title>
        <authorList>
            <person name="Laso-Perez R."/>
            <person name="Richter M."/>
            <person name="Wegener G."/>
            <person name="Musat F."/>
        </authorList>
    </citation>
    <scope>NUCLEOTIDE SEQUENCE [LARGE SCALE GENOMIC DNA]</scope>
    <source>
        <strain evidence="1">BOX2</strain>
    </source>
</reference>
<comment type="caution">
    <text evidence="1">The sequence shown here is derived from an EMBL/GenBank/DDBJ whole genome shotgun (WGS) entry which is preliminary data.</text>
</comment>
<dbReference type="Pfam" id="PF05762">
    <property type="entry name" value="VWA_CoxE"/>
    <property type="match status" value="1"/>
</dbReference>
<protein>
    <submittedName>
        <fullName evidence="1">von Willebrand factor A</fullName>
    </submittedName>
</protein>
<dbReference type="AlphaFoldDB" id="A0A1F2PA76"/>
<evidence type="ECO:0000313" key="2">
    <source>
        <dbReference type="Proteomes" id="UP000186940"/>
    </source>
</evidence>
<organism evidence="1 2">
    <name type="scientific">Candidatus Syntropharchaeum caldarium</name>
    <dbReference type="NCBI Taxonomy" id="1838285"/>
    <lineage>
        <taxon>Archaea</taxon>
        <taxon>Methanobacteriati</taxon>
        <taxon>Methanobacteriota</taxon>
        <taxon>Stenosarchaea group</taxon>
        <taxon>Methanomicrobia</taxon>
        <taxon>Methanosarcinales</taxon>
        <taxon>ANME-2 cluster</taxon>
        <taxon>Candidatus Syntropharchaeum</taxon>
    </lineage>
</organism>
<dbReference type="PANTHER" id="PTHR39338:SF7">
    <property type="entry name" value="BLL6692 PROTEIN"/>
    <property type="match status" value="1"/>
</dbReference>
<keyword evidence="2" id="KW-1185">Reference proteome</keyword>
<evidence type="ECO:0000313" key="1">
    <source>
        <dbReference type="EMBL" id="OFV68133.1"/>
    </source>
</evidence>
<sequence length="404" mass="46978">MFIDFFYILRKNGVPVSITEWMALTEALSKGLADSSIETFYYLARSILVKSESYYDHYDLSFEEYFGGLNDEGMMQKKLSSVCEEFPEIRDELLKWLNDPINRMSLSEEEVRRLSEMELEELIELFLERLAEQRERHDGGDRWIGTGGRSPFGNAGINPAGIRVGGVGGRRSALKVAHQRKYRNLRNDLTLDVRQIKVALKRLRLLSRSGPEEELDLDATIDKTCKNAGEIDLVFSKGRKNIIKLLLLMDVGGSMNPYALLSSRLFSAANSSGHFKDFKYFYFHNCIYDHVYTDIARRERFKTDELLRRFGREYRVIIVGDAWMAPSELLNRYGAIDYDDVCETTGIERLLQFREHFDHIVWLNPEKQNIWDRTTIRMIRDIFPMFELTIDGLEGAVRELVGRR</sequence>
<dbReference type="Proteomes" id="UP000186940">
    <property type="component" value="Unassembled WGS sequence"/>
</dbReference>
<dbReference type="EMBL" id="LYOS01000002">
    <property type="protein sequence ID" value="OFV68133.1"/>
    <property type="molecule type" value="Genomic_DNA"/>
</dbReference>
<proteinExistence type="predicted"/>
<dbReference type="PANTHER" id="PTHR39338">
    <property type="entry name" value="BLL5662 PROTEIN-RELATED"/>
    <property type="match status" value="1"/>
</dbReference>
<dbReference type="PATRIC" id="fig|1838285.3.peg.782"/>
<dbReference type="InterPro" id="IPR008912">
    <property type="entry name" value="Uncharacterised_CoxE"/>
</dbReference>
<gene>
    <name evidence="1" type="ORF">SCAL_000773</name>
</gene>
<dbReference type="STRING" id="1838285.SCAL_000773"/>
<name>A0A1F2PA76_9EURY</name>